<keyword evidence="6" id="KW-1185">Reference proteome</keyword>
<evidence type="ECO:0000313" key="6">
    <source>
        <dbReference type="Proteomes" id="UP000294692"/>
    </source>
</evidence>
<feature type="chain" id="PRO_5020196616" evidence="3">
    <location>
        <begin position="19"/>
        <end position="420"/>
    </location>
</feature>
<dbReference type="Proteomes" id="UP000294692">
    <property type="component" value="Unassembled WGS sequence"/>
</dbReference>
<dbReference type="Gene3D" id="3.30.9.10">
    <property type="entry name" value="D-Amino Acid Oxidase, subunit A, domain 2"/>
    <property type="match status" value="1"/>
</dbReference>
<evidence type="ECO:0000256" key="1">
    <source>
        <dbReference type="ARBA" id="ARBA00009410"/>
    </source>
</evidence>
<reference evidence="5 6" key="1">
    <citation type="submission" date="2019-03" db="EMBL/GenBank/DDBJ databases">
        <title>Genomic Encyclopedia of Type Strains, Phase IV (KMG-IV): sequencing the most valuable type-strain genomes for metagenomic binning, comparative biology and taxonomic classification.</title>
        <authorList>
            <person name="Goeker M."/>
        </authorList>
    </citation>
    <scope>NUCLEOTIDE SEQUENCE [LARGE SCALE GENOMIC DNA]</scope>
    <source>
        <strain evidence="5 6">DSM 100048</strain>
    </source>
</reference>
<evidence type="ECO:0000256" key="3">
    <source>
        <dbReference type="SAM" id="SignalP"/>
    </source>
</evidence>
<dbReference type="InterPro" id="IPR036188">
    <property type="entry name" value="FAD/NAD-bd_sf"/>
</dbReference>
<dbReference type="InterPro" id="IPR006076">
    <property type="entry name" value="FAD-dep_OxRdtase"/>
</dbReference>
<dbReference type="OrthoDB" id="18526at2"/>
<feature type="domain" description="FAD dependent oxidoreductase" evidence="4">
    <location>
        <begin position="2"/>
        <end position="399"/>
    </location>
</feature>
<organism evidence="5 6">
    <name type="scientific">Paracandidimonas soli</name>
    <dbReference type="NCBI Taxonomy" id="1917182"/>
    <lineage>
        <taxon>Bacteria</taxon>
        <taxon>Pseudomonadati</taxon>
        <taxon>Pseudomonadota</taxon>
        <taxon>Betaproteobacteria</taxon>
        <taxon>Burkholderiales</taxon>
        <taxon>Alcaligenaceae</taxon>
        <taxon>Paracandidimonas</taxon>
    </lineage>
</organism>
<dbReference type="SUPFAM" id="SSF54373">
    <property type="entry name" value="FAD-linked reductases, C-terminal domain"/>
    <property type="match status" value="1"/>
</dbReference>
<name>A0A4V2VSL2_9BURK</name>
<dbReference type="GO" id="GO:0008718">
    <property type="term" value="F:D-amino-acid dehydrogenase activity"/>
    <property type="evidence" value="ECO:0007669"/>
    <property type="project" value="TreeGrafter"/>
</dbReference>
<comment type="caution">
    <text evidence="5">The sequence shown here is derived from an EMBL/GenBank/DDBJ whole genome shotgun (WGS) entry which is preliminary data.</text>
</comment>
<dbReference type="AlphaFoldDB" id="A0A4V2VSL2"/>
<evidence type="ECO:0000313" key="5">
    <source>
        <dbReference type="EMBL" id="TCV02590.1"/>
    </source>
</evidence>
<dbReference type="Pfam" id="PF01266">
    <property type="entry name" value="DAO"/>
    <property type="match status" value="1"/>
</dbReference>
<dbReference type="EMBL" id="SMBX01000001">
    <property type="protein sequence ID" value="TCV02590.1"/>
    <property type="molecule type" value="Genomic_DNA"/>
</dbReference>
<proteinExistence type="inferred from homology"/>
<keyword evidence="3" id="KW-0732">Signal</keyword>
<dbReference type="SUPFAM" id="SSF51905">
    <property type="entry name" value="FAD/NAD(P)-binding domain"/>
    <property type="match status" value="1"/>
</dbReference>
<dbReference type="GO" id="GO:0055130">
    <property type="term" value="P:D-alanine catabolic process"/>
    <property type="evidence" value="ECO:0007669"/>
    <property type="project" value="TreeGrafter"/>
</dbReference>
<dbReference type="PANTHER" id="PTHR13847">
    <property type="entry name" value="SARCOSINE DEHYDROGENASE-RELATED"/>
    <property type="match status" value="1"/>
</dbReference>
<dbReference type="PANTHER" id="PTHR13847:SF280">
    <property type="entry name" value="D-AMINO ACID DEHYDROGENASE"/>
    <property type="match status" value="1"/>
</dbReference>
<dbReference type="GO" id="GO:0005737">
    <property type="term" value="C:cytoplasm"/>
    <property type="evidence" value="ECO:0007669"/>
    <property type="project" value="TreeGrafter"/>
</dbReference>
<keyword evidence="2" id="KW-0560">Oxidoreductase</keyword>
<protein>
    <submittedName>
        <fullName evidence="5">D-amino-acid dehydrogenase</fullName>
    </submittedName>
</protein>
<accession>A0A4V2VSL2</accession>
<feature type="signal peptide" evidence="3">
    <location>
        <begin position="1"/>
        <end position="18"/>
    </location>
</feature>
<gene>
    <name evidence="5" type="ORF">EV686_10144</name>
</gene>
<evidence type="ECO:0000256" key="2">
    <source>
        <dbReference type="ARBA" id="ARBA00023002"/>
    </source>
</evidence>
<evidence type="ECO:0000259" key="4">
    <source>
        <dbReference type="Pfam" id="PF01266"/>
    </source>
</evidence>
<dbReference type="Gene3D" id="3.50.50.60">
    <property type="entry name" value="FAD/NAD(P)-binding domain"/>
    <property type="match status" value="2"/>
</dbReference>
<comment type="similarity">
    <text evidence="1">Belongs to the DadA oxidoreductase family.</text>
</comment>
<dbReference type="RefSeq" id="WP_132472279.1">
    <property type="nucleotide sequence ID" value="NZ_JBHRVM010000001.1"/>
</dbReference>
<dbReference type="NCBIfam" id="NF001933">
    <property type="entry name" value="PRK00711.1"/>
    <property type="match status" value="1"/>
</dbReference>
<sequence length="420" mass="44994">MKVIVLGAGIVGMCSAYALQQAGMDVVVVDRQDGPARETSRGNAGGLCPGFAGPWAAPGMMGKALRWLFEEHAPLKWKPRASMDQLTWLASFARNCTKARFARNKSTMQRIAQYSSVCLKDLRENTGIVHDFNQGGVLQVFQTEEELALARQSSQVLSRFGVAHALVDAQRVLELEPALRSASATFTGGLHLMEDATGDSHLLAQGLEQWLRERGVEFHFGTRVDALAPGKPGQDCAVRLADGRSLAADAVVVATGSDAPQLLRPLGIRLPVYPVKGYAITMEIADDEAAPRSCVMDEHSKIMVTRLGTRLRAAGIAEISDHKAWADPAKTGFVRDTVQRLFPGAGDYSTAEGWCGLRPMTPDGPGYLGATPHKGIFLACGQGSNGWTQAAGVGRIVADIVAGRTPGIDMRGLTLENRYG</sequence>
<dbReference type="GO" id="GO:0005886">
    <property type="term" value="C:plasma membrane"/>
    <property type="evidence" value="ECO:0007669"/>
    <property type="project" value="TreeGrafter"/>
</dbReference>